<name>A0ABU6TCN5_9FABA</name>
<protein>
    <submittedName>
        <fullName evidence="1">Uncharacterized protein</fullName>
    </submittedName>
</protein>
<reference evidence="1 2" key="1">
    <citation type="journal article" date="2023" name="Plants (Basel)">
        <title>Bridging the Gap: Combining Genomics and Transcriptomics Approaches to Understand Stylosanthes scabra, an Orphan Legume from the Brazilian Caatinga.</title>
        <authorList>
            <person name="Ferreira-Neto J.R.C."/>
            <person name="da Silva M.D."/>
            <person name="Binneck E."/>
            <person name="de Melo N.F."/>
            <person name="da Silva R.H."/>
            <person name="de Melo A.L.T.M."/>
            <person name="Pandolfi V."/>
            <person name="Bustamante F.O."/>
            <person name="Brasileiro-Vidal A.C."/>
            <person name="Benko-Iseppon A.M."/>
        </authorList>
    </citation>
    <scope>NUCLEOTIDE SEQUENCE [LARGE SCALE GENOMIC DNA]</scope>
    <source>
        <tissue evidence="1">Leaves</tissue>
    </source>
</reference>
<evidence type="ECO:0000313" key="1">
    <source>
        <dbReference type="EMBL" id="MED6146477.1"/>
    </source>
</evidence>
<sequence length="70" mass="8154">SPTPSPERSKDDEVLDIPPIREMLPDDVIFHPEEDPSPIRPLKPLRSYQEDKIYNWVMKPSKVKGSKKKQ</sequence>
<accession>A0ABU6TCN5</accession>
<proteinExistence type="predicted"/>
<gene>
    <name evidence="1" type="ORF">PIB30_034705</name>
</gene>
<dbReference type="EMBL" id="JASCZI010090783">
    <property type="protein sequence ID" value="MED6146477.1"/>
    <property type="molecule type" value="Genomic_DNA"/>
</dbReference>
<dbReference type="Proteomes" id="UP001341840">
    <property type="component" value="Unassembled WGS sequence"/>
</dbReference>
<feature type="non-terminal residue" evidence="1">
    <location>
        <position position="1"/>
    </location>
</feature>
<comment type="caution">
    <text evidence="1">The sequence shown here is derived from an EMBL/GenBank/DDBJ whole genome shotgun (WGS) entry which is preliminary data.</text>
</comment>
<evidence type="ECO:0000313" key="2">
    <source>
        <dbReference type="Proteomes" id="UP001341840"/>
    </source>
</evidence>
<keyword evidence="2" id="KW-1185">Reference proteome</keyword>
<organism evidence="1 2">
    <name type="scientific">Stylosanthes scabra</name>
    <dbReference type="NCBI Taxonomy" id="79078"/>
    <lineage>
        <taxon>Eukaryota</taxon>
        <taxon>Viridiplantae</taxon>
        <taxon>Streptophyta</taxon>
        <taxon>Embryophyta</taxon>
        <taxon>Tracheophyta</taxon>
        <taxon>Spermatophyta</taxon>
        <taxon>Magnoliopsida</taxon>
        <taxon>eudicotyledons</taxon>
        <taxon>Gunneridae</taxon>
        <taxon>Pentapetalae</taxon>
        <taxon>rosids</taxon>
        <taxon>fabids</taxon>
        <taxon>Fabales</taxon>
        <taxon>Fabaceae</taxon>
        <taxon>Papilionoideae</taxon>
        <taxon>50 kb inversion clade</taxon>
        <taxon>dalbergioids sensu lato</taxon>
        <taxon>Dalbergieae</taxon>
        <taxon>Pterocarpus clade</taxon>
        <taxon>Stylosanthes</taxon>
    </lineage>
</organism>